<dbReference type="OrthoDB" id="200954at2759"/>
<evidence type="ECO:0000256" key="1">
    <source>
        <dbReference type="ARBA" id="ARBA00004141"/>
    </source>
</evidence>
<evidence type="ECO:0000256" key="2">
    <source>
        <dbReference type="ARBA" id="ARBA00022692"/>
    </source>
</evidence>
<comment type="caution">
    <text evidence="7">The sequence shown here is derived from an EMBL/GenBank/DDBJ whole genome shotgun (WGS) entry which is preliminary data.</text>
</comment>
<keyword evidence="4 5" id="KW-0472">Membrane</keyword>
<dbReference type="InterPro" id="IPR003689">
    <property type="entry name" value="ZIP"/>
</dbReference>
<feature type="transmembrane region" description="Helical" evidence="5">
    <location>
        <begin position="256"/>
        <end position="275"/>
    </location>
</feature>
<dbReference type="GO" id="GO:0005385">
    <property type="term" value="F:zinc ion transmembrane transporter activity"/>
    <property type="evidence" value="ECO:0007669"/>
    <property type="project" value="TreeGrafter"/>
</dbReference>
<keyword evidence="3 5" id="KW-1133">Transmembrane helix</keyword>
<comment type="subcellular location">
    <subcellularLocation>
        <location evidence="1">Membrane</location>
        <topology evidence="1">Multi-pass membrane protein</topology>
    </subcellularLocation>
</comment>
<sequence length="307" mass="32428">MKELLLAALLSGLVSLLSAALEQVVERWSTRNRDTMLSVLLSFSAGAMLADVFVHLLPHALGDLGHEHSLGHDHGHKHDPRVASLDSVNPSIHRVLPVSILLFMALELLLERALGAPAHTHHADEGESRRKKYDDAGNDAEMKAAANKRASEVEEKWAVARLNLLADAVHNFTDGLCLCTVYLAGGVHAGRSTLLAVCLHEIPQEVGDFALLRACGLDVRTALVLNSAVSLTALLGAASGAAAMHLASQWLETVNPFALALTAGGLLYSALRGVVPMFMQTAKGSTASAMLHLAACGGGMATVMLTH</sequence>
<evidence type="ECO:0000256" key="4">
    <source>
        <dbReference type="ARBA" id="ARBA00023136"/>
    </source>
</evidence>
<dbReference type="GO" id="GO:0006882">
    <property type="term" value="P:intracellular zinc ion homeostasis"/>
    <property type="evidence" value="ECO:0007669"/>
    <property type="project" value="TreeGrafter"/>
</dbReference>
<protein>
    <submittedName>
        <fullName evidence="7">Histidine-rich membrane protein KE4-like 1</fullName>
    </submittedName>
</protein>
<evidence type="ECO:0000313" key="8">
    <source>
        <dbReference type="Proteomes" id="UP000324585"/>
    </source>
</evidence>
<proteinExistence type="predicted"/>
<dbReference type="GO" id="GO:0016020">
    <property type="term" value="C:membrane"/>
    <property type="evidence" value="ECO:0007669"/>
    <property type="project" value="UniProtKB-SubCell"/>
</dbReference>
<feature type="transmembrane region" description="Helical" evidence="5">
    <location>
        <begin position="287"/>
        <end position="305"/>
    </location>
</feature>
<reference evidence="8" key="1">
    <citation type="journal article" date="2019" name="Nat. Commun.">
        <title>Expansion of phycobilisome linker gene families in mesophilic red algae.</title>
        <authorList>
            <person name="Lee J."/>
            <person name="Kim D."/>
            <person name="Bhattacharya D."/>
            <person name="Yoon H.S."/>
        </authorList>
    </citation>
    <scope>NUCLEOTIDE SEQUENCE [LARGE SCALE GENOMIC DNA]</scope>
    <source>
        <strain evidence="8">CCMP 1328</strain>
    </source>
</reference>
<dbReference type="OMA" id="HEVPHHI"/>
<feature type="transmembrane region" description="Helical" evidence="5">
    <location>
        <begin position="223"/>
        <end position="244"/>
    </location>
</feature>
<evidence type="ECO:0000313" key="7">
    <source>
        <dbReference type="EMBL" id="KAA8499750.1"/>
    </source>
</evidence>
<dbReference type="AlphaFoldDB" id="A0A5J4Z9E7"/>
<dbReference type="Proteomes" id="UP000324585">
    <property type="component" value="Unassembled WGS sequence"/>
</dbReference>
<gene>
    <name evidence="7" type="ORF">FVE85_7335</name>
</gene>
<accession>A0A5J4Z9E7</accession>
<feature type="chain" id="PRO_5023889065" evidence="6">
    <location>
        <begin position="20"/>
        <end position="307"/>
    </location>
</feature>
<dbReference type="EMBL" id="VRMN01000001">
    <property type="protein sequence ID" value="KAA8499750.1"/>
    <property type="molecule type" value="Genomic_DNA"/>
</dbReference>
<name>A0A5J4Z9E7_PORPP</name>
<evidence type="ECO:0000256" key="6">
    <source>
        <dbReference type="SAM" id="SignalP"/>
    </source>
</evidence>
<organism evidence="7 8">
    <name type="scientific">Porphyridium purpureum</name>
    <name type="common">Red alga</name>
    <name type="synonym">Porphyridium cruentum</name>
    <dbReference type="NCBI Taxonomy" id="35688"/>
    <lineage>
        <taxon>Eukaryota</taxon>
        <taxon>Rhodophyta</taxon>
        <taxon>Bangiophyceae</taxon>
        <taxon>Porphyridiales</taxon>
        <taxon>Porphyridiaceae</taxon>
        <taxon>Porphyridium</taxon>
    </lineage>
</organism>
<evidence type="ECO:0000256" key="5">
    <source>
        <dbReference type="SAM" id="Phobius"/>
    </source>
</evidence>
<feature type="signal peptide" evidence="6">
    <location>
        <begin position="1"/>
        <end position="19"/>
    </location>
</feature>
<dbReference type="PANTHER" id="PTHR16950">
    <property type="entry name" value="ZINC TRANSPORTER SLC39A7 HISTIDINE-RICH MEMBRANE PROTEIN KE4"/>
    <property type="match status" value="1"/>
</dbReference>
<evidence type="ECO:0000256" key="3">
    <source>
        <dbReference type="ARBA" id="ARBA00022989"/>
    </source>
</evidence>
<keyword evidence="2 5" id="KW-0812">Transmembrane</keyword>
<keyword evidence="6" id="KW-0732">Signal</keyword>
<dbReference type="PANTHER" id="PTHR16950:SF16">
    <property type="entry name" value="ZINC TRANSPORTER ZIP13"/>
    <property type="match status" value="1"/>
</dbReference>
<feature type="transmembrane region" description="Helical" evidence="5">
    <location>
        <begin position="35"/>
        <end position="57"/>
    </location>
</feature>
<dbReference type="Pfam" id="PF02535">
    <property type="entry name" value="Zip"/>
    <property type="match status" value="1"/>
</dbReference>
<keyword evidence="8" id="KW-1185">Reference proteome</keyword>